<dbReference type="RefSeq" id="WP_090876565.1">
    <property type="nucleotide sequence ID" value="NZ_FMXQ01000004.1"/>
</dbReference>
<accession>A0A1G6CBN4</accession>
<dbReference type="OrthoDB" id="9793351at2"/>
<proteinExistence type="predicted"/>
<evidence type="ECO:0000313" key="1">
    <source>
        <dbReference type="EMBL" id="SDB30290.1"/>
    </source>
</evidence>
<dbReference type="InterPro" id="IPR029063">
    <property type="entry name" value="SAM-dependent_MTases_sf"/>
</dbReference>
<dbReference type="STRING" id="665467.SAMN02982931_02296"/>
<dbReference type="Gene3D" id="3.40.50.150">
    <property type="entry name" value="Vaccinia Virus protein VP39"/>
    <property type="match status" value="1"/>
</dbReference>
<dbReference type="SUPFAM" id="SSF53335">
    <property type="entry name" value="S-adenosyl-L-methionine-dependent methyltransferases"/>
    <property type="match status" value="1"/>
</dbReference>
<name>A0A1G6CBN4_9HYPH</name>
<evidence type="ECO:0000313" key="2">
    <source>
        <dbReference type="Proteomes" id="UP000199071"/>
    </source>
</evidence>
<sequence length="246" mass="26312">MSLLFEELDYRPTPIGALSLRRRRELKLGVDILEIKLGEEHLMSSLFTASEIALAKLGLAELSGAGLDVVVGGLGLGYTAAAVLESLSVGSLVVIETLEPVIDWHVSGLLPLGPQLTGDPRCRLVLGDFFALAASEAGFDPDAPSRQFDAILVDIDHSPEFFLDPANAGFYTPQGLARFATHMKPGGVFGLWSNELPDDAFTARLAGAFAEARAEEVTFHNPLQDKDFTQTVYLARTASGSPTRAA</sequence>
<keyword evidence="2" id="KW-1185">Reference proteome</keyword>
<gene>
    <name evidence="1" type="ORF">SAMN02982931_02296</name>
</gene>
<organism evidence="1 2">
    <name type="scientific">Bauldia litoralis</name>
    <dbReference type="NCBI Taxonomy" id="665467"/>
    <lineage>
        <taxon>Bacteria</taxon>
        <taxon>Pseudomonadati</taxon>
        <taxon>Pseudomonadota</taxon>
        <taxon>Alphaproteobacteria</taxon>
        <taxon>Hyphomicrobiales</taxon>
        <taxon>Kaistiaceae</taxon>
        <taxon>Bauldia</taxon>
    </lineage>
</organism>
<reference evidence="1 2" key="1">
    <citation type="submission" date="2016-10" db="EMBL/GenBank/DDBJ databases">
        <authorList>
            <person name="de Groot N.N."/>
        </authorList>
    </citation>
    <scope>NUCLEOTIDE SEQUENCE [LARGE SCALE GENOMIC DNA]</scope>
    <source>
        <strain evidence="1 2">ATCC 35022</strain>
    </source>
</reference>
<evidence type="ECO:0008006" key="3">
    <source>
        <dbReference type="Google" id="ProtNLM"/>
    </source>
</evidence>
<dbReference type="EMBL" id="FMXQ01000004">
    <property type="protein sequence ID" value="SDB30290.1"/>
    <property type="molecule type" value="Genomic_DNA"/>
</dbReference>
<protein>
    <recommendedName>
        <fullName evidence="3">Spermidine synthase</fullName>
    </recommendedName>
</protein>
<dbReference type="AlphaFoldDB" id="A0A1G6CBN4"/>
<dbReference type="Proteomes" id="UP000199071">
    <property type="component" value="Unassembled WGS sequence"/>
</dbReference>